<dbReference type="RefSeq" id="WP_047754272.1">
    <property type="nucleotide sequence ID" value="NZ_CAJUHA010000013.1"/>
</dbReference>
<dbReference type="STRING" id="1330330.IX53_04150"/>
<gene>
    <name evidence="2" type="ORF">IX53_04150</name>
</gene>
<dbReference type="InterPro" id="IPR013783">
    <property type="entry name" value="Ig-like_fold"/>
</dbReference>
<evidence type="ECO:0000313" key="3">
    <source>
        <dbReference type="Proteomes" id="UP000035159"/>
    </source>
</evidence>
<organism evidence="2 3">
    <name type="scientific">Kosmotoga pacifica</name>
    <dbReference type="NCBI Taxonomy" id="1330330"/>
    <lineage>
        <taxon>Bacteria</taxon>
        <taxon>Thermotogati</taxon>
        <taxon>Thermotogota</taxon>
        <taxon>Thermotogae</taxon>
        <taxon>Kosmotogales</taxon>
        <taxon>Kosmotogaceae</taxon>
        <taxon>Kosmotoga</taxon>
    </lineage>
</organism>
<dbReference type="SMART" id="SM00060">
    <property type="entry name" value="FN3"/>
    <property type="match status" value="7"/>
</dbReference>
<dbReference type="Proteomes" id="UP000035159">
    <property type="component" value="Chromosome"/>
</dbReference>
<keyword evidence="3" id="KW-1185">Reference proteome</keyword>
<dbReference type="CDD" id="cd00063">
    <property type="entry name" value="FN3"/>
    <property type="match status" value="1"/>
</dbReference>
<dbReference type="OrthoDB" id="38472at2"/>
<sequence length="2132" mass="241253">MKRLLLFIFFALSLLSFTFAWELISNFPMLLQYESGNWGIIAERAPDEILKVTPYSNFQEFAVSLTREESQALVGHSRLYRLHFLRYKGDIYPIVINAEGTIVKDSKTLLLIYAALTGMKFEQEKVIDYYKEVNVIADLLIKKLNAFTFKDRGTLASAALVFLNQLKGNELEFSRFMEKALEKKTPYYELILYDTASVLKNELSKIKASSVEYYKKYSTYPPDSILTFNFAKELYDAHAKAQAIYSNFKSLSYPELERTLIEFFRAFIIEKATTDVEKLMSVPKEILEEFRISETKSPLSLLDELIERPLPEAIPASLPPFITTPPDGSILTLNGSTNVTITWGYTLPYQIQPLFTVSYGKQGARPQAIYTKSKALTLQVTPFATYEIELDTPDGISYKMRFSTLLGELPPPSIPSVLKVFKEEDRPIVLKWKAPLANHNFKYKVVVRKTEQTEIVSSNSISLVLDAFQSYTIDIQPIEIDGFTIPQELRKIATTTVEVLPSYPVFSHFPEKSYAGAANLTWKVKTPEEISEYIVRIYLDPKGKEEMVYEKTEEAEYQITLEPHKTYYWTVDIKYKNGKILKNIDSSGKRILWTLEVINAKPTIEISPMQGTIYSTKTVVPIKLVVKDEDGDDLVVGYEKSETSTFESPTVIATALVKGIGEATFPVNVPEEESFFIRGFVYDGYDKSYSSPVSLSMQYHWVAEPDGITTDSTTVELYWELKEPKISIDRYRIIVSWEIYKEVVGKGRVKVGTKTKTYETPKNSYTLELNPHTEYTWQVTAILHDKREGPHSSPLTFRTPNSKPEVTVFLNNKAFEDNDLIDVDNDIIRWIAKDPDGDNVKALLRILYNGKPIYEITPSSNEVPFSKIPLLKGNKNYTLELLLDDGIGPEFGVGKVKITKVFKTKNRPPVVNLTKPDDVQNPDDVHFTVYAEDPDMDSIHLLIKLDGIPVGTVDIDHKASETISLTELLKGNFDKIRLYLDGKEKIVELNGIPLLKGHTEYEVTVIASDKYGGSSSDIIIVPVSNRNPEKPVIIEPEDNSVHDLSKAMHWTSKDYDGDTINFEILVNNESMETIVSTSTNTYSWAMDKVLTGNRKYLVKVIAKDTFGGSSESDWVSFYAPNRNPIIEDLKVKAVGAETLDASISWVTSDPDLEAVSANLLVTRGIHRNTVYDETLPASGNLKLTLPAYGHYNVILTAIDEHGGITKYATSLIIPDRSPRPTNPSTPVEVWFEKLGNKYKLNVKTDFVDPDGDSIELLAKLYELTEGTPVEISESKAIGEGKLSRLLSFKGLKGHTNYVLTLSVWDKPEGIESRSIEFNMDLTSPNSAPTLNELKPDPFRKDVPYSPTHFSWVASDFENDTIHYSLEIREEGSEESVIVVTDETATELVLKPHTNYHWNVKASDDFGGVFQSDDRLFSTLNNAPELFLYQPIFEPGSIDPIFIFEATDVDGDPFKLLFILKDEENGEIVYGPTVIEGNELRVTSDSLTGHHLYIATLEATEVEPVPLVFRKGSTKTIEFKTPNRSPRITDLRINGLKADNSLTINKNDVRLDWKAFDPDGDVLNYNLTLILIDGKNEVKVKEIKGYEYTRYHFEEPLKGHARYKLIIEAFDSYNGLATETVFFNTENTPPEILSLVAPKGTDISTQTEFSWSAYDDDGDLLNFELSIWSEDRNYRTKITVKKGVTSYIVSEGLPGHTRYYWNVKAFDGHGGEVISKTETFETLNTPPNVVLGFPLNGASELPDTIRFQWRAYDEDADPLFYTFYLYEDGEFVYSATTQEPYLEMPRLKGNTRYSWYVEVEDGYVNEPIRSNKFDFVVRNHAPIVNLVIPKEKLNPDFAGISCFMFDLDGDILKGKLRILDKTGKDVVEPIEFDSSSASPVYITDGLIGNKEYKAVVLVYDGHGGTATDSKSFFTANRPPVVPEPVSPSNFAVVDTDFRDFTWIAQDPDGDRLSYDIILECLTVDDILEIFDTASTRFKTSFLRPYSIYRWKVTVRDEHGAVTEGPYWYFITNPSSDKGYEPYFTSMTTHKLLGETLILAGTLKGELLIFHNGKQIGREKLSKDAITGLASLEYFDLFTPEEIQAIEKATGRFFDKDTWPLVIAKDEIGNTYKIIITDAEELSRGKNLFVFLSH</sequence>
<feature type="domain" description="Fibronectin type-III" evidence="1">
    <location>
        <begin position="1628"/>
        <end position="1727"/>
    </location>
</feature>
<dbReference type="PROSITE" id="PS50853">
    <property type="entry name" value="FN3"/>
    <property type="match status" value="2"/>
</dbReference>
<dbReference type="PANTHER" id="PTHR24099:SF16">
    <property type="entry name" value="E3 UBIQUITIN-PROTEIN LIGASE MIDLINE-1-LIKE ISOFORM X1"/>
    <property type="match status" value="1"/>
</dbReference>
<dbReference type="SUPFAM" id="SSF49265">
    <property type="entry name" value="Fibronectin type III"/>
    <property type="match status" value="6"/>
</dbReference>
<name>A0A0G2ZE97_9BACT</name>
<dbReference type="Gene3D" id="2.60.40.10">
    <property type="entry name" value="Immunoglobulins"/>
    <property type="match status" value="2"/>
</dbReference>
<dbReference type="InterPro" id="IPR050617">
    <property type="entry name" value="E3_ligase_FN3/SPRY"/>
</dbReference>
<dbReference type="InterPro" id="IPR036116">
    <property type="entry name" value="FN3_sf"/>
</dbReference>
<dbReference type="EMBL" id="CP011232">
    <property type="protein sequence ID" value="AKI97138.1"/>
    <property type="molecule type" value="Genomic_DNA"/>
</dbReference>
<dbReference type="KEGG" id="kpf:IX53_04150"/>
<proteinExistence type="predicted"/>
<accession>A0A0G2ZE97</accession>
<dbReference type="InterPro" id="IPR003961">
    <property type="entry name" value="FN3_dom"/>
</dbReference>
<evidence type="ECO:0000259" key="1">
    <source>
        <dbReference type="PROSITE" id="PS50853"/>
    </source>
</evidence>
<dbReference type="PATRIC" id="fig|1330330.3.peg.830"/>
<reference evidence="2 3" key="1">
    <citation type="submission" date="2015-04" db="EMBL/GenBank/DDBJ databases">
        <title>Complete Genome Sequence of Kosmotoga pacifica SLHLJ1.</title>
        <authorList>
            <person name="Jiang L.J."/>
            <person name="Shao Z.Z."/>
            <person name="Jebbar M."/>
        </authorList>
    </citation>
    <scope>NUCLEOTIDE SEQUENCE [LARGE SCALE GENOMIC DNA]</scope>
    <source>
        <strain evidence="2 3">SLHLJ1</strain>
    </source>
</reference>
<protein>
    <recommendedName>
        <fullName evidence="1">Fibronectin type-III domain-containing protein</fullName>
    </recommendedName>
</protein>
<evidence type="ECO:0000313" key="2">
    <source>
        <dbReference type="EMBL" id="AKI97138.1"/>
    </source>
</evidence>
<dbReference type="PANTHER" id="PTHR24099">
    <property type="entry name" value="E3 UBIQUITIN-PROTEIN LIGASE TRIM36-RELATED"/>
    <property type="match status" value="1"/>
</dbReference>
<feature type="domain" description="Fibronectin type-III" evidence="1">
    <location>
        <begin position="701"/>
        <end position="802"/>
    </location>
</feature>